<feature type="chain" id="PRO_5022733263" description="DUF3558 domain-containing protein" evidence="1">
    <location>
        <begin position="21"/>
        <end position="321"/>
    </location>
</feature>
<dbReference type="EMBL" id="SMDR01000003">
    <property type="protein sequence ID" value="TNJ33016.1"/>
    <property type="molecule type" value="Genomic_DNA"/>
</dbReference>
<comment type="caution">
    <text evidence="2">The sequence shown here is derived from an EMBL/GenBank/DDBJ whole genome shotgun (WGS) entry which is preliminary data.</text>
</comment>
<dbReference type="OrthoDB" id="7476745at2"/>
<dbReference type="Proteomes" id="UP000305760">
    <property type="component" value="Unassembled WGS sequence"/>
</dbReference>
<reference evidence="2 3" key="1">
    <citation type="submission" date="2019-03" db="EMBL/GenBank/DDBJ databases">
        <title>Arenimonas daejeonensis sp. nov., isolated from compost.</title>
        <authorList>
            <person name="Jeon C.O."/>
        </authorList>
    </citation>
    <scope>NUCLEOTIDE SEQUENCE [LARGE SCALE GENOMIC DNA]</scope>
    <source>
        <strain evidence="2 3">R29</strain>
    </source>
</reference>
<evidence type="ECO:0008006" key="4">
    <source>
        <dbReference type="Google" id="ProtNLM"/>
    </source>
</evidence>
<accession>A0A5C4RP34</accession>
<organism evidence="2 3">
    <name type="scientific">Arenimonas terrae</name>
    <dbReference type="NCBI Taxonomy" id="2546226"/>
    <lineage>
        <taxon>Bacteria</taxon>
        <taxon>Pseudomonadati</taxon>
        <taxon>Pseudomonadota</taxon>
        <taxon>Gammaproteobacteria</taxon>
        <taxon>Lysobacterales</taxon>
        <taxon>Lysobacteraceae</taxon>
        <taxon>Arenimonas</taxon>
    </lineage>
</organism>
<dbReference type="PROSITE" id="PS51257">
    <property type="entry name" value="PROKAR_LIPOPROTEIN"/>
    <property type="match status" value="1"/>
</dbReference>
<protein>
    <recommendedName>
        <fullName evidence="4">DUF3558 domain-containing protein</fullName>
    </recommendedName>
</protein>
<proteinExistence type="predicted"/>
<keyword evidence="3" id="KW-1185">Reference proteome</keyword>
<keyword evidence="1" id="KW-0732">Signal</keyword>
<evidence type="ECO:0000313" key="2">
    <source>
        <dbReference type="EMBL" id="TNJ33016.1"/>
    </source>
</evidence>
<feature type="signal peptide" evidence="1">
    <location>
        <begin position="1"/>
        <end position="20"/>
    </location>
</feature>
<sequence>MDIRHSTRPAALAALLLALAACGGNDGGAPAGDGELAAGEEEMGVPLDELVGDEGQGLDCPPDVRKGLTGPDMTGVRLGMTLDEALATVRCNLGQDAVVTTETRWLDNLDTYGTELDVQLFTVQKGEHRPCDLAREWQECRGGEKWEHVDEIVSVGTPGAPGEETAWVVWRTQNFRPGQMPAAQAVLDALVAKYGPPQRSEAADENYGYIGGRRDLQWVLDPAGQPMSEANPLFYRCVGGVHAAANSTRVSWTKGCGLNISARVVLSGENRGLAMELHTAMVDQTALFDHVEAMKQSLAQAGQARRDAEVQAGGEAADVRL</sequence>
<dbReference type="AlphaFoldDB" id="A0A5C4RP34"/>
<evidence type="ECO:0000256" key="1">
    <source>
        <dbReference type="SAM" id="SignalP"/>
    </source>
</evidence>
<evidence type="ECO:0000313" key="3">
    <source>
        <dbReference type="Proteomes" id="UP000305760"/>
    </source>
</evidence>
<dbReference type="RefSeq" id="WP_139449088.1">
    <property type="nucleotide sequence ID" value="NZ_SMDR01000003.1"/>
</dbReference>
<gene>
    <name evidence="2" type="ORF">E1B00_11925</name>
</gene>
<name>A0A5C4RP34_9GAMM</name>